<comment type="caution">
    <text evidence="2">The sequence shown here is derived from an EMBL/GenBank/DDBJ whole genome shotgun (WGS) entry which is preliminary data.</text>
</comment>
<dbReference type="EMBL" id="JAVFKY010000002">
    <property type="protein sequence ID" value="KAK5580739.1"/>
    <property type="molecule type" value="Genomic_DNA"/>
</dbReference>
<evidence type="ECO:0000313" key="2">
    <source>
        <dbReference type="EMBL" id="KAK5580739.1"/>
    </source>
</evidence>
<sequence length="282" mass="30767">MTSQYKVTKEQGNTFVYQPTNSPNIFSTAVETSPKPLMANEKIIKTEKVWEEKQFPDNSTFTTVKETKTELPGEAPKWSGSEFSSLGAAPMSTNIPIAPPLPPVTRCKLNDLSKGTMASQLATQKGNLKKVDFKEPTLFDRIKEKVHPTDKATAKPLGTANTANTSKPLGTTNTANTSKPLGTTNTSSNAPLKPTSTHPTTTNASTLNDTTHMGSKANAAKTGDHYVEPHKPSQVKHVKGIIKEKVGHLTKNARMEENGKILEAQFEKEKFDYQAYQHNAGK</sequence>
<reference evidence="2 3" key="1">
    <citation type="submission" date="2023-11" db="EMBL/GenBank/DDBJ databases">
        <title>Dfirmibasis_genome.</title>
        <authorList>
            <person name="Edelbroek B."/>
            <person name="Kjellin J."/>
            <person name="Jerlstrom-Hultqvist J."/>
            <person name="Soderbom F."/>
        </authorList>
    </citation>
    <scope>NUCLEOTIDE SEQUENCE [LARGE SCALE GENOMIC DNA]</scope>
    <source>
        <strain evidence="2 3">TNS-C-14</strain>
    </source>
</reference>
<keyword evidence="3" id="KW-1185">Reference proteome</keyword>
<protein>
    <submittedName>
        <fullName evidence="2">Uncharacterized protein</fullName>
    </submittedName>
</protein>
<organism evidence="2 3">
    <name type="scientific">Dictyostelium firmibasis</name>
    <dbReference type="NCBI Taxonomy" id="79012"/>
    <lineage>
        <taxon>Eukaryota</taxon>
        <taxon>Amoebozoa</taxon>
        <taxon>Evosea</taxon>
        <taxon>Eumycetozoa</taxon>
        <taxon>Dictyostelia</taxon>
        <taxon>Dictyosteliales</taxon>
        <taxon>Dictyosteliaceae</taxon>
        <taxon>Dictyostelium</taxon>
    </lineage>
</organism>
<feature type="region of interest" description="Disordered" evidence="1">
    <location>
        <begin position="147"/>
        <end position="235"/>
    </location>
</feature>
<evidence type="ECO:0000256" key="1">
    <source>
        <dbReference type="SAM" id="MobiDB-lite"/>
    </source>
</evidence>
<dbReference type="AlphaFoldDB" id="A0AAN7TVS2"/>
<name>A0AAN7TVS2_9MYCE</name>
<dbReference type="Proteomes" id="UP001344447">
    <property type="component" value="Unassembled WGS sequence"/>
</dbReference>
<proteinExistence type="predicted"/>
<gene>
    <name evidence="2" type="ORF">RB653_000763</name>
</gene>
<evidence type="ECO:0000313" key="3">
    <source>
        <dbReference type="Proteomes" id="UP001344447"/>
    </source>
</evidence>
<accession>A0AAN7TVS2</accession>
<feature type="compositionally biased region" description="Basic and acidic residues" evidence="1">
    <location>
        <begin position="222"/>
        <end position="231"/>
    </location>
</feature>
<feature type="compositionally biased region" description="Polar residues" evidence="1">
    <location>
        <begin position="159"/>
        <end position="190"/>
    </location>
</feature>
<feature type="compositionally biased region" description="Low complexity" evidence="1">
    <location>
        <begin position="194"/>
        <end position="211"/>
    </location>
</feature>